<accession>A0A9P6R5D8</accession>
<dbReference type="EMBL" id="JAAAIP010001030">
    <property type="protein sequence ID" value="KAG0310646.1"/>
    <property type="molecule type" value="Genomic_DNA"/>
</dbReference>
<evidence type="ECO:0000256" key="6">
    <source>
        <dbReference type="ARBA" id="ARBA00047942"/>
    </source>
</evidence>
<feature type="domain" description="Type II methyltransferase M.TaqI-like" evidence="8">
    <location>
        <begin position="678"/>
        <end position="744"/>
    </location>
</feature>
<feature type="compositionally biased region" description="Acidic residues" evidence="7">
    <location>
        <begin position="1660"/>
        <end position="1669"/>
    </location>
</feature>
<evidence type="ECO:0000256" key="4">
    <source>
        <dbReference type="ARBA" id="ARBA00022679"/>
    </source>
</evidence>
<feature type="compositionally biased region" description="Polar residues" evidence="7">
    <location>
        <begin position="1696"/>
        <end position="1708"/>
    </location>
</feature>
<comment type="catalytic activity">
    <reaction evidence="6">
        <text>a 2'-deoxyadenosine in DNA + S-adenosyl-L-methionine = an N(6)-methyl-2'-deoxyadenosine in DNA + S-adenosyl-L-homocysteine + H(+)</text>
        <dbReference type="Rhea" id="RHEA:15197"/>
        <dbReference type="Rhea" id="RHEA-COMP:12418"/>
        <dbReference type="Rhea" id="RHEA-COMP:12419"/>
        <dbReference type="ChEBI" id="CHEBI:15378"/>
        <dbReference type="ChEBI" id="CHEBI:57856"/>
        <dbReference type="ChEBI" id="CHEBI:59789"/>
        <dbReference type="ChEBI" id="CHEBI:90615"/>
        <dbReference type="ChEBI" id="CHEBI:90616"/>
        <dbReference type="EC" id="2.1.1.72"/>
    </reaction>
</comment>
<evidence type="ECO:0000256" key="7">
    <source>
        <dbReference type="SAM" id="MobiDB-lite"/>
    </source>
</evidence>
<dbReference type="InterPro" id="IPR002052">
    <property type="entry name" value="DNA_methylase_N6_adenine_CS"/>
</dbReference>
<name>A0A9P6R5D8_9FUNG</name>
<dbReference type="GO" id="GO:0003676">
    <property type="term" value="F:nucleic acid binding"/>
    <property type="evidence" value="ECO:0007669"/>
    <property type="project" value="InterPro"/>
</dbReference>
<dbReference type="PANTHER" id="PTHR33841:SF5">
    <property type="entry name" value="DNA METHYLASE (MODIFICATION METHYLASE) (METHYLTRANSFERASE)-RELATED"/>
    <property type="match status" value="1"/>
</dbReference>
<evidence type="ECO:0000313" key="10">
    <source>
        <dbReference type="Proteomes" id="UP000738325"/>
    </source>
</evidence>
<feature type="compositionally biased region" description="Low complexity" evidence="7">
    <location>
        <begin position="99"/>
        <end position="140"/>
    </location>
</feature>
<dbReference type="InterPro" id="IPR029063">
    <property type="entry name" value="SAM-dependent_MTases_sf"/>
</dbReference>
<dbReference type="InterPro" id="IPR050953">
    <property type="entry name" value="N4_N6_ade-DNA_methylase"/>
</dbReference>
<dbReference type="GO" id="GO:0006304">
    <property type="term" value="P:DNA modification"/>
    <property type="evidence" value="ECO:0007669"/>
    <property type="project" value="InterPro"/>
</dbReference>
<dbReference type="GO" id="GO:0009007">
    <property type="term" value="F:site-specific DNA-methyltransferase (adenine-specific) activity"/>
    <property type="evidence" value="ECO:0007669"/>
    <property type="project" value="UniProtKB-EC"/>
</dbReference>
<dbReference type="InterPro" id="IPR011639">
    <property type="entry name" value="MethylTrfase_TaqI-like_dom"/>
</dbReference>
<evidence type="ECO:0000259" key="8">
    <source>
        <dbReference type="Pfam" id="PF07669"/>
    </source>
</evidence>
<protein>
    <recommendedName>
        <fullName evidence="2">site-specific DNA-methyltransferase (adenine-specific)</fullName>
        <ecNumber evidence="2">2.1.1.72</ecNumber>
    </recommendedName>
</protein>
<feature type="compositionally biased region" description="Gly residues" evidence="7">
    <location>
        <begin position="1240"/>
        <end position="1249"/>
    </location>
</feature>
<sequence length="1745" mass="191604">MAVGTLLGRLLIATKQHVRYMLDSYIHSDQRDIHPNLERVLIELLNGMLQSHGAFATRDNLSSQEQPMTFRPTAVRSLSHLRDLISATSVPSHLGTPLSSSSIPSASSKSPARSTQSEMPHLISSRQRSSPLPPSRLSESTLYPGTTDTDAEMYTNSGAGPHQPRPTAYDDQQAEVYNSTVEFLALMTAFVSVVCWLMQRMLDHPEGMRDLSGASRSKGNGDTGRDMDLDQDTNRRRWTSGNKLSDFLDLFNDRDNVLRPIGEALAGEGHREGREAAGEFEFDPTKQVGLFAWHFYLFGSDPEGPLIKDGGSISGHALRSLEFDVILNELYTTHILSMTVKEHQKDHGQFYTPPAVVDFMWKRTIKGYGNLLARFMDVVVTGAQGRPIPQQSHGQSTPLIPIALDPCLGVSTFLSCYIRMLIQEARTGHGGVIWDSAEATGLLLREICEHIWGIELDGFAFWMARCGVLAALIPLVQRVQELSQADQSATPHHSNQEYSPRTNLPSQTPFSLTLPRLHLFRNDTLQLLPPADLESPHAVWERDCILRLRNPARLIFDFIVTNPPYMIRKTGTFSAPDPEVYDWTILGSGFAPSTNANVGGMSTGGGGGSNTVPLLQVPKTKLVGKRSWDSLGDLAEEGNLSAVDTGEDSETDAATPESRASAASVASSFLRPTTPLRSGAKGMMQAYGYFIWFAAQRIKPYTGIACMITASQWLTLEFATKLRAWLFENCLMDEFFQFEPFKVFSKIQTDSLIFKIRALDNAPSYDPQRERLLQEHTTVFLRHTDHHRPLAGILQDYMEYSEMRSSSLTNDLSIMVSSKSRQELSAIIVAPSPASTPSISGLAISGNAITKTTPTPTPTTFTARTYSFAPMMPSSDLTTHLLTLTQGLGGICSAGTKKMNRLNAAEPLLWHRGPNTNPVYGLVVRMEYARATFGEVMTERWFRPTMYWNGKNYPEENAPGAALHKEGMFWQGRDRLRLSKKEGSPAESYLVPIPDPQRSYALCMVDKESIKLLRQQMQENVAGAQALWSYLTDVKTHFQPGLLATLKRKVNLSGKQQGADNEGVAYCSTNQCGSDVPEKIVHPINYGYFSKTQPRQRFFLDTDSQAVTNQCIYLTLNVLSRHYDAQHSASLIYFLTLLNSSTLQFFVLHFCQYDQQGRMRLFRESMAKIPFQSKDVKNNQERTQYASQLGEMMMELKKLLYQAVTNWRLTGSHYHQLDQRQGGGGGGWQGSTGTSSRGSHTGGSGGRGYGNHRPGDPLLADGIAAPPAPSSGGGNHGLLDWIRRGGDAPAGVLVKTKEQIRRMLMMAGVTPTPPLPHHTPSMSQSPSPLSLVHAKRSDALMADADADANPGTDSDSEIEDTVKARAQEPYFTVNHQSAEHPLNWTEHPRIYGSTSGRFSSEVTATDRFIPASTFGTNTPAPTDHRQQIHQHGDMDPRRHQAPQPFQNQFHPLSSVSDDGRVALVETHYLSPDSAAPYRSPLVASPAPPETRPTSATPPPPPSSSSSSSSLPSTAYFLNYTTVNSELSNECDRIMQSIERAIAMVEMVQWAVDQYGYMLYGIRPKFQKLLELELKLVYGSVVESVVVPRSPVVGAVSIARLPGPEAAFSSMSSSATSPFGEGSGAGSGAGLQQPHQQKVMTDTAASRIGINILELHRWDGDGDDGDEGSDFVDASGTTSTTSSSTPATGTVMGAVSGDSQQQHASTSPRHPSKIPSYATLILENALTAAENLKQSLQRYKPFSGIA</sequence>
<dbReference type="EC" id="2.1.1.72" evidence="2"/>
<feature type="compositionally biased region" description="Polar residues" evidence="7">
    <location>
        <begin position="1443"/>
        <end position="1454"/>
    </location>
</feature>
<dbReference type="GO" id="GO:0032259">
    <property type="term" value="P:methylation"/>
    <property type="evidence" value="ECO:0007669"/>
    <property type="project" value="UniProtKB-KW"/>
</dbReference>
<dbReference type="PROSITE" id="PS00092">
    <property type="entry name" value="N6_MTASE"/>
    <property type="match status" value="1"/>
</dbReference>
<feature type="region of interest" description="Disordered" evidence="7">
    <location>
        <begin position="207"/>
        <end position="235"/>
    </location>
</feature>
<keyword evidence="5" id="KW-0949">S-adenosyl-L-methionine</keyword>
<evidence type="ECO:0000256" key="3">
    <source>
        <dbReference type="ARBA" id="ARBA00022603"/>
    </source>
</evidence>
<feature type="region of interest" description="Disordered" evidence="7">
    <location>
        <begin position="1218"/>
        <end position="1277"/>
    </location>
</feature>
<feature type="compositionally biased region" description="Low complexity" evidence="7">
    <location>
        <begin position="1670"/>
        <end position="1689"/>
    </location>
</feature>
<dbReference type="PANTHER" id="PTHR33841">
    <property type="entry name" value="DNA METHYLTRANSFERASE YEEA-RELATED"/>
    <property type="match status" value="1"/>
</dbReference>
<feature type="region of interest" description="Disordered" evidence="7">
    <location>
        <begin position="1608"/>
        <end position="1639"/>
    </location>
</feature>
<keyword evidence="3" id="KW-0489">Methyltransferase</keyword>
<feature type="compositionally biased region" description="Basic and acidic residues" evidence="7">
    <location>
        <begin position="1422"/>
        <end position="1438"/>
    </location>
</feature>
<dbReference type="OrthoDB" id="2441416at2759"/>
<feature type="compositionally biased region" description="Pro residues" evidence="7">
    <location>
        <begin position="1485"/>
        <end position="1502"/>
    </location>
</feature>
<feature type="region of interest" description="Disordered" evidence="7">
    <location>
        <begin position="1658"/>
        <end position="1712"/>
    </location>
</feature>
<comment type="caution">
    <text evidence="9">The sequence shown here is derived from an EMBL/GenBank/DDBJ whole genome shotgun (WGS) entry which is preliminary data.</text>
</comment>
<feature type="region of interest" description="Disordered" evidence="7">
    <location>
        <begin position="1474"/>
        <end position="1510"/>
    </location>
</feature>
<evidence type="ECO:0000313" key="9">
    <source>
        <dbReference type="EMBL" id="KAG0310646.1"/>
    </source>
</evidence>
<comment type="similarity">
    <text evidence="1">Belongs to the N(4)/N(6)-methyltransferase family.</text>
</comment>
<evidence type="ECO:0000256" key="2">
    <source>
        <dbReference type="ARBA" id="ARBA00011900"/>
    </source>
</evidence>
<keyword evidence="10" id="KW-1185">Reference proteome</keyword>
<proteinExistence type="inferred from homology"/>
<dbReference type="Pfam" id="PF07669">
    <property type="entry name" value="Eco57I"/>
    <property type="match status" value="1"/>
</dbReference>
<feature type="region of interest" description="Disordered" evidence="7">
    <location>
        <begin position="1411"/>
        <end position="1454"/>
    </location>
</feature>
<feature type="compositionally biased region" description="Gly residues" evidence="7">
    <location>
        <begin position="1221"/>
        <end position="1230"/>
    </location>
</feature>
<feature type="compositionally biased region" description="Polar residues" evidence="7">
    <location>
        <begin position="141"/>
        <end position="158"/>
    </location>
</feature>
<dbReference type="PRINTS" id="PR00507">
    <property type="entry name" value="N12N6MTFRASE"/>
</dbReference>
<feature type="region of interest" description="Disordered" evidence="7">
    <location>
        <begin position="639"/>
        <end position="660"/>
    </location>
</feature>
<dbReference type="Proteomes" id="UP000738325">
    <property type="component" value="Unassembled WGS sequence"/>
</dbReference>
<keyword evidence="4" id="KW-0808">Transferase</keyword>
<feature type="compositionally biased region" description="Basic and acidic residues" evidence="7">
    <location>
        <begin position="223"/>
        <end position="235"/>
    </location>
</feature>
<dbReference type="SUPFAM" id="SSF53335">
    <property type="entry name" value="S-adenosyl-L-methionine-dependent methyltransferases"/>
    <property type="match status" value="1"/>
</dbReference>
<organism evidence="9 10">
    <name type="scientific">Dissophora globulifera</name>
    <dbReference type="NCBI Taxonomy" id="979702"/>
    <lineage>
        <taxon>Eukaryota</taxon>
        <taxon>Fungi</taxon>
        <taxon>Fungi incertae sedis</taxon>
        <taxon>Mucoromycota</taxon>
        <taxon>Mortierellomycotina</taxon>
        <taxon>Mortierellomycetes</taxon>
        <taxon>Mortierellales</taxon>
        <taxon>Mortierellaceae</taxon>
        <taxon>Dissophora</taxon>
    </lineage>
</organism>
<evidence type="ECO:0000256" key="5">
    <source>
        <dbReference type="ARBA" id="ARBA00022691"/>
    </source>
</evidence>
<gene>
    <name evidence="9" type="ORF">BGZ99_000252</name>
</gene>
<evidence type="ECO:0000256" key="1">
    <source>
        <dbReference type="ARBA" id="ARBA00006594"/>
    </source>
</evidence>
<dbReference type="Gene3D" id="3.40.50.150">
    <property type="entry name" value="Vaccinia Virus protein VP39"/>
    <property type="match status" value="1"/>
</dbReference>
<feature type="region of interest" description="Disordered" evidence="7">
    <location>
        <begin position="90"/>
        <end position="168"/>
    </location>
</feature>
<reference evidence="9" key="1">
    <citation type="journal article" date="2020" name="Fungal Divers.">
        <title>Resolving the Mortierellaceae phylogeny through synthesis of multi-gene phylogenetics and phylogenomics.</title>
        <authorList>
            <person name="Vandepol N."/>
            <person name="Liber J."/>
            <person name="Desiro A."/>
            <person name="Na H."/>
            <person name="Kennedy M."/>
            <person name="Barry K."/>
            <person name="Grigoriev I.V."/>
            <person name="Miller A.N."/>
            <person name="O'Donnell K."/>
            <person name="Stajich J.E."/>
            <person name="Bonito G."/>
        </authorList>
    </citation>
    <scope>NUCLEOTIDE SEQUENCE</scope>
    <source>
        <strain evidence="9">REB-010B</strain>
    </source>
</reference>